<dbReference type="GO" id="GO:0000262">
    <property type="term" value="C:mitochondrial chromosome"/>
    <property type="evidence" value="ECO:0007669"/>
    <property type="project" value="InterPro"/>
</dbReference>
<accession>A0A2G8SUH1</accession>
<dbReference type="GO" id="GO:0000725">
    <property type="term" value="P:recombinational repair"/>
    <property type="evidence" value="ECO:0007669"/>
    <property type="project" value="TreeGrafter"/>
</dbReference>
<keyword evidence="7" id="KW-0496">Mitochondrion</keyword>
<dbReference type="PANTHER" id="PTHR31404">
    <property type="entry name" value="MITOCHONDRIAL GENOME MAINTENANCE PROTEIN MGM101"/>
    <property type="match status" value="1"/>
</dbReference>
<keyword evidence="5" id="KW-0809">Transit peptide</keyword>
<dbReference type="GO" id="GO:0003697">
    <property type="term" value="F:single-stranded DNA binding"/>
    <property type="evidence" value="ECO:0007669"/>
    <property type="project" value="InterPro"/>
</dbReference>
<keyword evidence="8" id="KW-0234">DNA repair</keyword>
<keyword evidence="6" id="KW-0238">DNA-binding</keyword>
<dbReference type="InterPro" id="IPR009446">
    <property type="entry name" value="Mgm101"/>
</dbReference>
<evidence type="ECO:0000313" key="12">
    <source>
        <dbReference type="Proteomes" id="UP000230002"/>
    </source>
</evidence>
<comment type="subcellular location">
    <subcellularLocation>
        <location evidence="1">Mitochondrion matrix</location>
        <location evidence="1">Mitochondrion nucleoid</location>
    </subcellularLocation>
</comment>
<evidence type="ECO:0000313" key="11">
    <source>
        <dbReference type="EMBL" id="PIL37410.1"/>
    </source>
</evidence>
<keyword evidence="12" id="KW-1185">Reference proteome</keyword>
<evidence type="ECO:0000256" key="7">
    <source>
        <dbReference type="ARBA" id="ARBA00023128"/>
    </source>
</evidence>
<evidence type="ECO:0000256" key="10">
    <source>
        <dbReference type="SAM" id="MobiDB-lite"/>
    </source>
</evidence>
<keyword evidence="4" id="KW-0227">DNA damage</keyword>
<dbReference type="EMBL" id="AYKW01000001">
    <property type="protein sequence ID" value="PIL37410.1"/>
    <property type="molecule type" value="Genomic_DNA"/>
</dbReference>
<keyword evidence="9" id="KW-1135">Mitochondrion nucleoid</keyword>
<evidence type="ECO:0000256" key="8">
    <source>
        <dbReference type="ARBA" id="ARBA00023204"/>
    </source>
</evidence>
<feature type="compositionally biased region" description="Low complexity" evidence="10">
    <location>
        <begin position="18"/>
        <end position="53"/>
    </location>
</feature>
<proteinExistence type="inferred from homology"/>
<organism evidence="11 12">
    <name type="scientific">Ganoderma sinense ZZ0214-1</name>
    <dbReference type="NCBI Taxonomy" id="1077348"/>
    <lineage>
        <taxon>Eukaryota</taxon>
        <taxon>Fungi</taxon>
        <taxon>Dikarya</taxon>
        <taxon>Basidiomycota</taxon>
        <taxon>Agaricomycotina</taxon>
        <taxon>Agaricomycetes</taxon>
        <taxon>Polyporales</taxon>
        <taxon>Polyporaceae</taxon>
        <taxon>Ganoderma</taxon>
    </lineage>
</organism>
<dbReference type="STRING" id="1077348.A0A2G8SUH1"/>
<protein>
    <recommendedName>
        <fullName evidence="3">Mitochondrial genome maintenance protein MGM101</fullName>
    </recommendedName>
</protein>
<sequence length="289" mass="31804">MSTRLLLRAVGKARLSSTATRGYATATTRPTPKTTYASRTTTRTSTARASTTAEKSNAATPNDVDIPPEAYSAPPESVPSSSTLQDVSSPPTNASFVPAEFTESVTIGGSPADPNAPDWSKSYFGLSTQPFPREVAETLLAPVDPMDVEMKPDGLIYLPEIKYRRVLNKAFGPGGWGLAPRSETNVGPRVVSREYALVCLGRLVGIARGEQEYFDPNGIPTATEACKSNALMRCCKDLGIASELWDPRFIREFKAKYCIDVFVEDTRTKKKKKLWRRKDQPPFEWPFKE</sequence>
<evidence type="ECO:0000256" key="1">
    <source>
        <dbReference type="ARBA" id="ARBA00004436"/>
    </source>
</evidence>
<evidence type="ECO:0000256" key="2">
    <source>
        <dbReference type="ARBA" id="ARBA00007053"/>
    </source>
</evidence>
<name>A0A2G8SUH1_9APHY</name>
<comment type="caution">
    <text evidence="11">The sequence shown here is derived from an EMBL/GenBank/DDBJ whole genome shotgun (WGS) entry which is preliminary data.</text>
</comment>
<evidence type="ECO:0000256" key="4">
    <source>
        <dbReference type="ARBA" id="ARBA00022763"/>
    </source>
</evidence>
<evidence type="ECO:0000256" key="9">
    <source>
        <dbReference type="ARBA" id="ARBA00023271"/>
    </source>
</evidence>
<dbReference type="AlphaFoldDB" id="A0A2G8SUH1"/>
<dbReference type="PANTHER" id="PTHR31404:SF0">
    <property type="entry name" value="MITOCHONDRIAL GENOME MAINTENANCE PROTEIN MGM101"/>
    <property type="match status" value="1"/>
</dbReference>
<feature type="region of interest" description="Disordered" evidence="10">
    <location>
        <begin position="1"/>
        <end position="94"/>
    </location>
</feature>
<gene>
    <name evidence="11" type="ORF">GSI_01104</name>
</gene>
<evidence type="ECO:0000256" key="3">
    <source>
        <dbReference type="ARBA" id="ARBA00013628"/>
    </source>
</evidence>
<feature type="compositionally biased region" description="Polar residues" evidence="10">
    <location>
        <begin position="78"/>
        <end position="94"/>
    </location>
</feature>
<comment type="similarity">
    <text evidence="2">Belongs to the MGM101 family.</text>
</comment>
<evidence type="ECO:0000256" key="6">
    <source>
        <dbReference type="ARBA" id="ARBA00023125"/>
    </source>
</evidence>
<reference evidence="11 12" key="1">
    <citation type="journal article" date="2015" name="Sci. Rep.">
        <title>Chromosome-level genome map provides insights into diverse defense mechanisms in the medicinal fungus Ganoderma sinense.</title>
        <authorList>
            <person name="Zhu Y."/>
            <person name="Xu J."/>
            <person name="Sun C."/>
            <person name="Zhou S."/>
            <person name="Xu H."/>
            <person name="Nelson D.R."/>
            <person name="Qian J."/>
            <person name="Song J."/>
            <person name="Luo H."/>
            <person name="Xiang L."/>
            <person name="Li Y."/>
            <person name="Xu Z."/>
            <person name="Ji A."/>
            <person name="Wang L."/>
            <person name="Lu S."/>
            <person name="Hayward A."/>
            <person name="Sun W."/>
            <person name="Li X."/>
            <person name="Schwartz D.C."/>
            <person name="Wang Y."/>
            <person name="Chen S."/>
        </authorList>
    </citation>
    <scope>NUCLEOTIDE SEQUENCE [LARGE SCALE GENOMIC DNA]</scope>
    <source>
        <strain evidence="11 12">ZZ0214-1</strain>
    </source>
</reference>
<dbReference type="OrthoDB" id="17164at2759"/>
<dbReference type="Proteomes" id="UP000230002">
    <property type="component" value="Unassembled WGS sequence"/>
</dbReference>
<dbReference type="Pfam" id="PF06420">
    <property type="entry name" value="Mgm101p"/>
    <property type="match status" value="1"/>
</dbReference>
<dbReference type="GO" id="GO:0036297">
    <property type="term" value="P:interstrand cross-link repair"/>
    <property type="evidence" value="ECO:0007669"/>
    <property type="project" value="TreeGrafter"/>
</dbReference>
<evidence type="ECO:0000256" key="5">
    <source>
        <dbReference type="ARBA" id="ARBA00022946"/>
    </source>
</evidence>